<accession>A0A2M7BYR8</accession>
<reference evidence="3" key="1">
    <citation type="submission" date="2017-09" db="EMBL/GenBank/DDBJ databases">
        <title>Depth-based differentiation of microbial function through sediment-hosted aquifers and enrichment of novel symbionts in the deep terrestrial subsurface.</title>
        <authorList>
            <person name="Probst A.J."/>
            <person name="Ladd B."/>
            <person name="Jarett J.K."/>
            <person name="Geller-Mcgrath D.E."/>
            <person name="Sieber C.M.K."/>
            <person name="Emerson J.B."/>
            <person name="Anantharaman K."/>
            <person name="Thomas B.C."/>
            <person name="Malmstrom R."/>
            <person name="Stieglmeier M."/>
            <person name="Klingl A."/>
            <person name="Woyke T."/>
            <person name="Ryan C.M."/>
            <person name="Banfield J.F."/>
        </authorList>
    </citation>
    <scope>NUCLEOTIDE SEQUENCE [LARGE SCALE GENOMIC DNA]</scope>
</reference>
<proteinExistence type="predicted"/>
<evidence type="ECO:0000313" key="2">
    <source>
        <dbReference type="EMBL" id="PIV12808.1"/>
    </source>
</evidence>
<protein>
    <recommendedName>
        <fullName evidence="1">DUF6922 domain-containing protein</fullName>
    </recommendedName>
</protein>
<dbReference type="AlphaFoldDB" id="A0A2M7BYR8"/>
<dbReference type="Pfam" id="PF21956">
    <property type="entry name" value="DUF6922"/>
    <property type="match status" value="1"/>
</dbReference>
<gene>
    <name evidence="2" type="ORF">COS47_00565</name>
</gene>
<organism evidence="2 3">
    <name type="scientific">Candidatus Nealsonbacteria bacterium CG03_land_8_20_14_0_80_36_12</name>
    <dbReference type="NCBI Taxonomy" id="1974701"/>
    <lineage>
        <taxon>Bacteria</taxon>
        <taxon>Candidatus Nealsoniibacteriota</taxon>
    </lineage>
</organism>
<name>A0A2M7BYR8_9BACT</name>
<sequence length="103" mass="12490">MAKIKSKIPKKMQWLFWSVDVNDLDLKKDKNYIILQALNYGTWEDLKWLFKIYSEREIKNTVKNPGRGLWFRGVLNFWNLMFSLKLKKKTFEKAILNLEQYAK</sequence>
<dbReference type="EMBL" id="PEUV01000012">
    <property type="protein sequence ID" value="PIV12808.1"/>
    <property type="molecule type" value="Genomic_DNA"/>
</dbReference>
<evidence type="ECO:0000259" key="1">
    <source>
        <dbReference type="Pfam" id="PF21956"/>
    </source>
</evidence>
<comment type="caution">
    <text evidence="2">The sequence shown here is derived from an EMBL/GenBank/DDBJ whole genome shotgun (WGS) entry which is preliminary data.</text>
</comment>
<dbReference type="InterPro" id="IPR053830">
    <property type="entry name" value="DUF6922"/>
</dbReference>
<feature type="domain" description="DUF6922" evidence="1">
    <location>
        <begin position="15"/>
        <end position="62"/>
    </location>
</feature>
<dbReference type="Proteomes" id="UP000230324">
    <property type="component" value="Unassembled WGS sequence"/>
</dbReference>
<evidence type="ECO:0000313" key="3">
    <source>
        <dbReference type="Proteomes" id="UP000230324"/>
    </source>
</evidence>